<dbReference type="OrthoDB" id="1440071at2"/>
<dbReference type="Gene3D" id="2.30.300.10">
    <property type="entry name" value="Baseplate protein-like domain - beta roll fold"/>
    <property type="match status" value="1"/>
</dbReference>
<feature type="signal peptide" evidence="1">
    <location>
        <begin position="1"/>
        <end position="21"/>
    </location>
</feature>
<comment type="caution">
    <text evidence="2">The sequence shown here is derived from an EMBL/GenBank/DDBJ whole genome shotgun (WGS) entry which is preliminary data.</text>
</comment>
<reference evidence="2 3" key="1">
    <citation type="submission" date="2019-03" db="EMBL/GenBank/DDBJ databases">
        <title>Genomic Encyclopedia of Archaeal and Bacterial Type Strains, Phase II (KMG-II): from individual species to whole genera.</title>
        <authorList>
            <person name="Goeker M."/>
        </authorList>
    </citation>
    <scope>NUCLEOTIDE SEQUENCE [LARGE SCALE GENOMIC DNA]</scope>
    <source>
        <strain evidence="2 3">DSM 28213</strain>
    </source>
</reference>
<feature type="chain" id="PRO_5020471519" evidence="1">
    <location>
        <begin position="22"/>
        <end position="166"/>
    </location>
</feature>
<dbReference type="Proteomes" id="UP000295215">
    <property type="component" value="Unassembled WGS sequence"/>
</dbReference>
<evidence type="ECO:0000256" key="1">
    <source>
        <dbReference type="SAM" id="SignalP"/>
    </source>
</evidence>
<evidence type="ECO:0000313" key="2">
    <source>
        <dbReference type="EMBL" id="TDS55287.1"/>
    </source>
</evidence>
<dbReference type="PROSITE" id="PS51257">
    <property type="entry name" value="PROKAR_LIPOPROTEIN"/>
    <property type="match status" value="1"/>
</dbReference>
<name>A0A4R7EV54_9FLAO</name>
<accession>A0A4R7EV54</accession>
<dbReference type="EMBL" id="SOAG01000022">
    <property type="protein sequence ID" value="TDS55287.1"/>
    <property type="molecule type" value="Genomic_DNA"/>
</dbReference>
<organism evidence="2 3">
    <name type="scientific">Myroides indicus</name>
    <dbReference type="NCBI Taxonomy" id="1323422"/>
    <lineage>
        <taxon>Bacteria</taxon>
        <taxon>Pseudomonadati</taxon>
        <taxon>Bacteroidota</taxon>
        <taxon>Flavobacteriia</taxon>
        <taxon>Flavobacteriales</taxon>
        <taxon>Flavobacteriaceae</taxon>
        <taxon>Myroides</taxon>
    </lineage>
</organism>
<sequence>MKKSILSILTTGFAFLLFCLAAACSSDDNKADAKPYIDLTAESLEFSVEKIEDFFGNVTITGTIKNIGEDYQSSEGKQTVRLVERSATGQVTTLVEQKFVNLAAGETIVLEYVVQGWRSSEEFPPGFQLGIYYEPDIYIDGNPNNDDANPKNDFLEKKGTEINKLF</sequence>
<protein>
    <submittedName>
        <fullName evidence="2">Uncharacterized protein</fullName>
    </submittedName>
</protein>
<dbReference type="RefSeq" id="WP_133713140.1">
    <property type="nucleotide sequence ID" value="NZ_SOAG01000022.1"/>
</dbReference>
<proteinExistence type="predicted"/>
<dbReference type="AlphaFoldDB" id="A0A4R7EV54"/>
<evidence type="ECO:0000313" key="3">
    <source>
        <dbReference type="Proteomes" id="UP000295215"/>
    </source>
</evidence>
<keyword evidence="3" id="KW-1185">Reference proteome</keyword>
<keyword evidence="1" id="KW-0732">Signal</keyword>
<gene>
    <name evidence="2" type="ORF">C8P70_1227</name>
</gene>